<evidence type="ECO:0000256" key="8">
    <source>
        <dbReference type="ARBA" id="ARBA00022777"/>
    </source>
</evidence>
<keyword evidence="9 10" id="KW-0472">Membrane</keyword>
<keyword evidence="10" id="KW-1133">Transmembrane helix</keyword>
<evidence type="ECO:0000256" key="9">
    <source>
        <dbReference type="ARBA" id="ARBA00023136"/>
    </source>
</evidence>
<dbReference type="EC" id="2.7.13.3" evidence="4"/>
<reference evidence="12" key="1">
    <citation type="submission" date="2022-06" db="EMBL/GenBank/DDBJ databases">
        <title>Aquibacillus sp. a new bacterium isolated from soil saline samples.</title>
        <authorList>
            <person name="Galisteo C."/>
            <person name="De La Haba R."/>
            <person name="Sanchez-Porro C."/>
            <person name="Ventosa A."/>
        </authorList>
    </citation>
    <scope>NUCLEOTIDE SEQUENCE</scope>
    <source>
        <strain evidence="12">JCM 12387</strain>
    </source>
</reference>
<gene>
    <name evidence="12" type="ORF">NC661_05640</name>
</gene>
<keyword evidence="8" id="KW-0418">Kinase</keyword>
<dbReference type="Gene3D" id="6.10.340.10">
    <property type="match status" value="1"/>
</dbReference>
<evidence type="ECO:0000259" key="11">
    <source>
        <dbReference type="PROSITE" id="PS50885"/>
    </source>
</evidence>
<dbReference type="RefSeq" id="WP_259866531.1">
    <property type="nucleotide sequence ID" value="NZ_JAMQJZ010000003.1"/>
</dbReference>
<dbReference type="AlphaFoldDB" id="A0A9X3WJ24"/>
<evidence type="ECO:0000256" key="7">
    <source>
        <dbReference type="ARBA" id="ARBA00022679"/>
    </source>
</evidence>
<evidence type="ECO:0000256" key="10">
    <source>
        <dbReference type="SAM" id="Phobius"/>
    </source>
</evidence>
<dbReference type="PROSITE" id="PS50885">
    <property type="entry name" value="HAMP"/>
    <property type="match status" value="1"/>
</dbReference>
<accession>A0A9X3WJ24</accession>
<name>A0A9X3WJ24_9BACI</name>
<proteinExistence type="predicted"/>
<evidence type="ECO:0000256" key="3">
    <source>
        <dbReference type="ARBA" id="ARBA00004236"/>
    </source>
</evidence>
<feature type="transmembrane region" description="Helical" evidence="10">
    <location>
        <begin position="21"/>
        <end position="41"/>
    </location>
</feature>
<comment type="catalytic activity">
    <reaction evidence="1">
        <text>ATP + protein L-histidine = ADP + protein N-phospho-L-histidine.</text>
        <dbReference type="EC" id="2.7.13.3"/>
    </reaction>
</comment>
<evidence type="ECO:0000313" key="13">
    <source>
        <dbReference type="Proteomes" id="UP001145072"/>
    </source>
</evidence>
<dbReference type="PANTHER" id="PTHR45528:SF10">
    <property type="entry name" value="METHYL-ACCEPTING CHEMOTAXIS PROTEIN"/>
    <property type="match status" value="1"/>
</dbReference>
<dbReference type="Proteomes" id="UP001145072">
    <property type="component" value="Unassembled WGS sequence"/>
</dbReference>
<evidence type="ECO:0000256" key="1">
    <source>
        <dbReference type="ARBA" id="ARBA00000085"/>
    </source>
</evidence>
<dbReference type="GO" id="GO:0005886">
    <property type="term" value="C:plasma membrane"/>
    <property type="evidence" value="ECO:0007669"/>
    <property type="project" value="UniProtKB-SubCell"/>
</dbReference>
<keyword evidence="6" id="KW-0597">Phosphoprotein</keyword>
<keyword evidence="10" id="KW-0812">Transmembrane</keyword>
<comment type="subcellular location">
    <subcellularLocation>
        <location evidence="3">Cell membrane</location>
    </subcellularLocation>
    <subcellularLocation>
        <location evidence="2">Membrane</location>
        <topology evidence="2">Multi-pass membrane protein</topology>
    </subcellularLocation>
</comment>
<dbReference type="SMART" id="SM00304">
    <property type="entry name" value="HAMP"/>
    <property type="match status" value="1"/>
</dbReference>
<evidence type="ECO:0000256" key="6">
    <source>
        <dbReference type="ARBA" id="ARBA00022553"/>
    </source>
</evidence>
<organism evidence="12 13">
    <name type="scientific">Aquibacillus koreensis</name>
    <dbReference type="NCBI Taxonomy" id="279446"/>
    <lineage>
        <taxon>Bacteria</taxon>
        <taxon>Bacillati</taxon>
        <taxon>Bacillota</taxon>
        <taxon>Bacilli</taxon>
        <taxon>Bacillales</taxon>
        <taxon>Bacillaceae</taxon>
        <taxon>Aquibacillus</taxon>
    </lineage>
</organism>
<evidence type="ECO:0000256" key="2">
    <source>
        <dbReference type="ARBA" id="ARBA00004141"/>
    </source>
</evidence>
<dbReference type="CDD" id="cd06225">
    <property type="entry name" value="HAMP"/>
    <property type="match status" value="1"/>
</dbReference>
<dbReference type="CDD" id="cd18774">
    <property type="entry name" value="PDC2_HK_sensor"/>
    <property type="match status" value="1"/>
</dbReference>
<dbReference type="InterPro" id="IPR003660">
    <property type="entry name" value="HAMP_dom"/>
</dbReference>
<dbReference type="EMBL" id="JAMQJZ010000003">
    <property type="protein sequence ID" value="MDC3419848.1"/>
    <property type="molecule type" value="Genomic_DNA"/>
</dbReference>
<dbReference type="InterPro" id="IPR050398">
    <property type="entry name" value="HssS/ArlS-like"/>
</dbReference>
<evidence type="ECO:0000313" key="12">
    <source>
        <dbReference type="EMBL" id="MDC3419848.1"/>
    </source>
</evidence>
<feature type="transmembrane region" description="Helical" evidence="10">
    <location>
        <begin position="307"/>
        <end position="331"/>
    </location>
</feature>
<feature type="domain" description="HAMP" evidence="11">
    <location>
        <begin position="328"/>
        <end position="381"/>
    </location>
</feature>
<sequence>MNFIRRLIHKYFHQKTLQYQLQLTYLLIVIIPFIAIGYVFYEVSVSAMKKDALENYNSLMEAVSKNINAFLEGTSKEISIYTSIILDTKSYNLNLLRGDEYRSEFWLIENRHLFDTFNRNDFISIRAYDNLGKMVGFSTNTTNNQVYEYDSHQEETWQQRIKHNYEDKLLFDIHPLETNGVYSFTASRAIMDPKENIKVGYLSFDKELYAFTNNFKEIENRFGGELQIIKDNGTLLYHSNYTLIGQLAESKLLDHLDRLSADTFIEENDDGEKIIMSYNKLTNENFTIVGSMPLDVLTKDINSLGKITFYSVLVLVILISILSYLLSGYLTNPLKALMSQMSRVEKGNFKPEINIPKTNIELTQLGNRFQTMVKTIDELVSIQYQTEIHKKDAELKALIMQINPHFFYNTFEVLVPVTTRKIANFVES</sequence>
<evidence type="ECO:0000256" key="5">
    <source>
        <dbReference type="ARBA" id="ARBA00022475"/>
    </source>
</evidence>
<dbReference type="PANTHER" id="PTHR45528">
    <property type="entry name" value="SENSOR HISTIDINE KINASE CPXA"/>
    <property type="match status" value="1"/>
</dbReference>
<keyword evidence="13" id="KW-1185">Reference proteome</keyword>
<keyword evidence="5" id="KW-1003">Cell membrane</keyword>
<protein>
    <recommendedName>
        <fullName evidence="4">histidine kinase</fullName>
        <ecNumber evidence="4">2.7.13.3</ecNumber>
    </recommendedName>
</protein>
<keyword evidence="7" id="KW-0808">Transferase</keyword>
<dbReference type="SUPFAM" id="SSF158472">
    <property type="entry name" value="HAMP domain-like"/>
    <property type="match status" value="1"/>
</dbReference>
<dbReference type="Gene3D" id="3.30.450.20">
    <property type="entry name" value="PAS domain"/>
    <property type="match status" value="2"/>
</dbReference>
<dbReference type="GO" id="GO:0000155">
    <property type="term" value="F:phosphorelay sensor kinase activity"/>
    <property type="evidence" value="ECO:0007669"/>
    <property type="project" value="TreeGrafter"/>
</dbReference>
<dbReference type="Pfam" id="PF00672">
    <property type="entry name" value="HAMP"/>
    <property type="match status" value="1"/>
</dbReference>
<comment type="caution">
    <text evidence="12">The sequence shown here is derived from an EMBL/GenBank/DDBJ whole genome shotgun (WGS) entry which is preliminary data.</text>
</comment>
<evidence type="ECO:0000256" key="4">
    <source>
        <dbReference type="ARBA" id="ARBA00012438"/>
    </source>
</evidence>